<dbReference type="Proteomes" id="UP000007967">
    <property type="component" value="Chromosome"/>
</dbReference>
<dbReference type="KEGG" id="kfl:Kfla_1220"/>
<gene>
    <name evidence="4" type="ordered locus">Kfla_1220</name>
</gene>
<dbReference type="EMBL" id="CP001736">
    <property type="protein sequence ID" value="ADB30323.1"/>
    <property type="molecule type" value="Genomic_DNA"/>
</dbReference>
<keyword evidence="3" id="KW-0460">Magnesium</keyword>
<dbReference type="Pfam" id="PF02358">
    <property type="entry name" value="Trehalose_PPase"/>
    <property type="match status" value="1"/>
</dbReference>
<dbReference type="GO" id="GO:0005992">
    <property type="term" value="P:trehalose biosynthetic process"/>
    <property type="evidence" value="ECO:0007669"/>
    <property type="project" value="UniProtKB-UniPathway"/>
</dbReference>
<dbReference type="PANTHER" id="PTHR43768:SF3">
    <property type="entry name" value="TREHALOSE 6-PHOSPHATE PHOSPHATASE"/>
    <property type="match status" value="1"/>
</dbReference>
<dbReference type="InterPro" id="IPR036412">
    <property type="entry name" value="HAD-like_sf"/>
</dbReference>
<evidence type="ECO:0000313" key="5">
    <source>
        <dbReference type="Proteomes" id="UP000007967"/>
    </source>
</evidence>
<dbReference type="GO" id="GO:0046872">
    <property type="term" value="F:metal ion binding"/>
    <property type="evidence" value="ECO:0007669"/>
    <property type="project" value="UniProtKB-KW"/>
</dbReference>
<dbReference type="Gene3D" id="3.40.50.1000">
    <property type="entry name" value="HAD superfamily/HAD-like"/>
    <property type="match status" value="1"/>
</dbReference>
<keyword evidence="1 3" id="KW-0378">Hydrolase</keyword>
<evidence type="ECO:0000256" key="3">
    <source>
        <dbReference type="RuleBase" id="RU361117"/>
    </source>
</evidence>
<dbReference type="OrthoDB" id="9816160at2"/>
<comment type="function">
    <text evidence="2 3">Removes the phosphate from trehalose 6-phosphate to produce free trehalose.</text>
</comment>
<evidence type="ECO:0000256" key="1">
    <source>
        <dbReference type="ARBA" id="ARBA00022801"/>
    </source>
</evidence>
<dbReference type="Gene3D" id="3.30.70.1020">
    <property type="entry name" value="Trehalose-6-phosphate phosphatase related protein, domain 2"/>
    <property type="match status" value="1"/>
</dbReference>
<reference evidence="5" key="1">
    <citation type="submission" date="2009-09" db="EMBL/GenBank/DDBJ databases">
        <title>The complete genome of Kribbella flavida DSM 17836.</title>
        <authorList>
            <consortium name="US DOE Joint Genome Institute (JGI-PGF)"/>
            <person name="Lucas S."/>
            <person name="Copeland A."/>
            <person name="Lapidus A."/>
            <person name="Glavina del Rio T."/>
            <person name="Dalin E."/>
            <person name="Tice H."/>
            <person name="Bruce D."/>
            <person name="Goodwin L."/>
            <person name="Pitluck S."/>
            <person name="Kyrpides N."/>
            <person name="Mavromatis K."/>
            <person name="Ivanova N."/>
            <person name="Saunders E."/>
            <person name="Brettin T."/>
            <person name="Detter J.C."/>
            <person name="Han C."/>
            <person name="Larimer F."/>
            <person name="Land M."/>
            <person name="Hauser L."/>
            <person name="Markowitz V."/>
            <person name="Cheng J.-F."/>
            <person name="Hugenholtz P."/>
            <person name="Woyke T."/>
            <person name="Wu D."/>
            <person name="Pukall R."/>
            <person name="Klenk H.-P."/>
            <person name="Eisen J.A."/>
        </authorList>
    </citation>
    <scope>NUCLEOTIDE SEQUENCE [LARGE SCALE GENOMIC DNA]</scope>
    <source>
        <strain evidence="5">DSM 17836 / JCM 10339 / NBRC 14399</strain>
    </source>
</reference>
<dbReference type="STRING" id="479435.Kfla_1220"/>
<dbReference type="PANTHER" id="PTHR43768">
    <property type="entry name" value="TREHALOSE 6-PHOSPHATE PHOSPHATASE"/>
    <property type="match status" value="1"/>
</dbReference>
<organism evidence="4 5">
    <name type="scientific">Kribbella flavida (strain DSM 17836 / JCM 10339 / NBRC 14399)</name>
    <dbReference type="NCBI Taxonomy" id="479435"/>
    <lineage>
        <taxon>Bacteria</taxon>
        <taxon>Bacillati</taxon>
        <taxon>Actinomycetota</taxon>
        <taxon>Actinomycetes</taxon>
        <taxon>Propionibacteriales</taxon>
        <taxon>Kribbellaceae</taxon>
        <taxon>Kribbella</taxon>
    </lineage>
</organism>
<evidence type="ECO:0000256" key="2">
    <source>
        <dbReference type="ARBA" id="ARBA00024179"/>
    </source>
</evidence>
<dbReference type="SUPFAM" id="SSF56784">
    <property type="entry name" value="HAD-like"/>
    <property type="match status" value="1"/>
</dbReference>
<dbReference type="eggNOG" id="COG0561">
    <property type="taxonomic scope" value="Bacteria"/>
</dbReference>
<dbReference type="InterPro" id="IPR023214">
    <property type="entry name" value="HAD_sf"/>
</dbReference>
<comment type="cofactor">
    <cofactor evidence="3">
        <name>Mg(2+)</name>
        <dbReference type="ChEBI" id="CHEBI:18420"/>
    </cofactor>
</comment>
<dbReference type="RefSeq" id="WP_012918879.1">
    <property type="nucleotide sequence ID" value="NC_013729.1"/>
</dbReference>
<name>D2Q409_KRIFD</name>
<dbReference type="UniPathway" id="UPA00299"/>
<dbReference type="NCBIfam" id="TIGR00685">
    <property type="entry name" value="T6PP"/>
    <property type="match status" value="1"/>
</dbReference>
<keyword evidence="5" id="KW-1185">Reference proteome</keyword>
<comment type="similarity">
    <text evidence="3">Belongs to the trehalose phosphatase family.</text>
</comment>
<dbReference type="GO" id="GO:0004805">
    <property type="term" value="F:trehalose-phosphatase activity"/>
    <property type="evidence" value="ECO:0007669"/>
    <property type="project" value="UniProtKB-EC"/>
</dbReference>
<accession>D2Q409</accession>
<dbReference type="EC" id="3.1.3.12" evidence="3"/>
<protein>
    <recommendedName>
        <fullName evidence="3">Trehalose 6-phosphate phosphatase</fullName>
        <ecNumber evidence="3">3.1.3.12</ecNumber>
    </recommendedName>
</protein>
<sequence>MSTPVLVTEAGRQGWEAIVADPAGAVIASDFDGALSPLVEDPAMSRAADGALDALARLARSVSQVAIVTGRPALVATELSGVTGHPGLGSLVVLGHYGLERWEAATGSVTSDPVPSGVGVAREQLPAVLQAAGVPDAFVEDKESSLAVHTRRLADPSGALETLRAPLTELAESLELRLEPGNLVLELRPPGIDKGVALRRLVESTGARSVLYAGDDLGDLAAFRALDALRADGLYAVLVAARSSGATELIEAGDIVVDDPAGVVTVLTALADAIAARTR</sequence>
<reference evidence="4 5" key="2">
    <citation type="journal article" date="2010" name="Stand. Genomic Sci.">
        <title>Complete genome sequence of Kribbella flavida type strain (IFO 14399).</title>
        <authorList>
            <person name="Pukall R."/>
            <person name="Lapidus A."/>
            <person name="Glavina Del Rio T."/>
            <person name="Copeland A."/>
            <person name="Tice H."/>
            <person name="Cheng J.-F."/>
            <person name="Lucas S."/>
            <person name="Chen F."/>
            <person name="Nolan M."/>
            <person name="LaButti K."/>
            <person name="Pati A."/>
            <person name="Ivanova N."/>
            <person name="Mavrommatis K."/>
            <person name="Mikhailova N."/>
            <person name="Pitluck S."/>
            <person name="Bruce D."/>
            <person name="Goodwin L."/>
            <person name="Land M."/>
            <person name="Hauser L."/>
            <person name="Chang Y.-J."/>
            <person name="Jeffries C.D."/>
            <person name="Chen A."/>
            <person name="Palaniappan K."/>
            <person name="Chain P."/>
            <person name="Rohde M."/>
            <person name="Goeker M."/>
            <person name="Bristow J."/>
            <person name="Eisen J.A."/>
            <person name="Markowitz V."/>
            <person name="Hugenholtz P."/>
            <person name="Kyrpides N.C."/>
            <person name="Klenk H.-P."/>
            <person name="Brettin T."/>
        </authorList>
    </citation>
    <scope>NUCLEOTIDE SEQUENCE [LARGE SCALE GENOMIC DNA]</scope>
    <source>
        <strain evidence="5">DSM 17836 / JCM 10339 / NBRC 14399</strain>
    </source>
</reference>
<dbReference type="HOGENOM" id="CLU_037265_0_1_11"/>
<dbReference type="AlphaFoldDB" id="D2Q409"/>
<dbReference type="InterPro" id="IPR003337">
    <property type="entry name" value="Trehalose_PPase"/>
</dbReference>
<comment type="pathway">
    <text evidence="3">Glycan biosynthesis; trehalose biosynthesis.</text>
</comment>
<evidence type="ECO:0000313" key="4">
    <source>
        <dbReference type="EMBL" id="ADB30323.1"/>
    </source>
</evidence>
<proteinExistence type="inferred from homology"/>
<comment type="catalytic activity">
    <reaction evidence="3">
        <text>alpha,alpha-trehalose 6-phosphate + H2O = alpha,alpha-trehalose + phosphate</text>
        <dbReference type="Rhea" id="RHEA:23420"/>
        <dbReference type="ChEBI" id="CHEBI:15377"/>
        <dbReference type="ChEBI" id="CHEBI:16551"/>
        <dbReference type="ChEBI" id="CHEBI:43474"/>
        <dbReference type="ChEBI" id="CHEBI:58429"/>
        <dbReference type="EC" id="3.1.3.12"/>
    </reaction>
</comment>
<keyword evidence="3" id="KW-0479">Metal-binding</keyword>
<dbReference type="InterPro" id="IPR044651">
    <property type="entry name" value="OTSB-like"/>
</dbReference>